<dbReference type="Gene3D" id="3.40.50.2300">
    <property type="match status" value="1"/>
</dbReference>
<dbReference type="PANTHER" id="PTHR43065">
    <property type="entry name" value="SENSOR HISTIDINE KINASE"/>
    <property type="match status" value="1"/>
</dbReference>
<feature type="domain" description="PAC" evidence="8">
    <location>
        <begin position="87"/>
        <end position="139"/>
    </location>
</feature>
<dbReference type="InterPro" id="IPR001610">
    <property type="entry name" value="PAC"/>
</dbReference>
<dbReference type="EC" id="2.7.13.3" evidence="2"/>
<evidence type="ECO:0000256" key="4">
    <source>
        <dbReference type="PROSITE-ProRule" id="PRU00169"/>
    </source>
</evidence>
<evidence type="ECO:0000259" key="5">
    <source>
        <dbReference type="PROSITE" id="PS50109"/>
    </source>
</evidence>
<dbReference type="InterPro" id="IPR004358">
    <property type="entry name" value="Sig_transdc_His_kin-like_C"/>
</dbReference>
<dbReference type="EMBL" id="JARBWL010000001">
    <property type="protein sequence ID" value="MDI2590119.1"/>
    <property type="molecule type" value="Genomic_DNA"/>
</dbReference>
<dbReference type="SUPFAM" id="SSF52172">
    <property type="entry name" value="CheY-like"/>
    <property type="match status" value="1"/>
</dbReference>
<dbReference type="PRINTS" id="PR00344">
    <property type="entry name" value="BCTRLSENSOR"/>
</dbReference>
<evidence type="ECO:0000313" key="10">
    <source>
        <dbReference type="Proteomes" id="UP001159100"/>
    </source>
</evidence>
<dbReference type="InterPro" id="IPR035965">
    <property type="entry name" value="PAS-like_dom_sf"/>
</dbReference>
<dbReference type="Pfam" id="PF00512">
    <property type="entry name" value="HisKA"/>
    <property type="match status" value="1"/>
</dbReference>
<dbReference type="InterPro" id="IPR011006">
    <property type="entry name" value="CheY-like_superfamily"/>
</dbReference>
<dbReference type="SMART" id="SM00091">
    <property type="entry name" value="PAS"/>
    <property type="match status" value="2"/>
</dbReference>
<dbReference type="InterPro" id="IPR000700">
    <property type="entry name" value="PAS-assoc_C"/>
</dbReference>
<evidence type="ECO:0000259" key="8">
    <source>
        <dbReference type="PROSITE" id="PS50113"/>
    </source>
</evidence>
<dbReference type="Pfam" id="PF00072">
    <property type="entry name" value="Response_reg"/>
    <property type="match status" value="1"/>
</dbReference>
<dbReference type="SUPFAM" id="SSF55874">
    <property type="entry name" value="ATPase domain of HSP90 chaperone/DNA topoisomerase II/histidine kinase"/>
    <property type="match status" value="1"/>
</dbReference>
<dbReference type="PROSITE" id="PS50110">
    <property type="entry name" value="RESPONSE_REGULATORY"/>
    <property type="match status" value="1"/>
</dbReference>
<dbReference type="SMART" id="SM00086">
    <property type="entry name" value="PAC"/>
    <property type="match status" value="2"/>
</dbReference>
<evidence type="ECO:0000256" key="3">
    <source>
        <dbReference type="ARBA" id="ARBA00022553"/>
    </source>
</evidence>
<sequence>MSGDQNKTGAIEDMRFRLLIDAVVDYAIYMIDPDGIITSWNSGAKRFKGYEEAEILGEHFSRFYTEEDRQAGRPRLALDTALREGRFEGEGWRIRKDGTRFWCHVVIDPIFDPAGTLLGFAKITRDLTDRKMAEETLKQSEQQFRLLVQSVTDYALYMLAPDGRVTNWNQGAQRIKGYRPEEIIGQHFSLFYTAEDREAGEPQRALSIAATEGRFENKAWRVRKDGTRFLAHVVVDPIWGDTGTLLGYAKITRDITEMTEAQQALEQTREALFQAQKMQAIGQLSGGIAHDFNNLLTVILGNLEIMRKRLADEPKIIRLVDNATQGALRGVSLTQRMLAFARRQELKTEPVAIPALVQGITGLLRSSLGPSVKLETHFAPELAPVLADVNQLELAMLNLATNARDAMPHGGKIVIGATPEVVLHQERASLPVGRYVCLSVTDTGEGMDPLTLASAMDPFFTTKGVGKGTGLGLSMVHGFIEQLGGRFILKSEKGHGTTAELWLPEVTAGAVAKPSIHAPATLPVPGLSVLVVDDDSLVLTSTCLLLEDLGHQVIGVASGTQALAVFDSGRAVDLVITDMAMPHMNGAQLAQSIRLLKPDLPIVLATGYAERLEGIVSDLPRLSKPFTQLNLVEVIAVAMK</sequence>
<gene>
    <name evidence="9" type="ORF">POF45_01555</name>
</gene>
<dbReference type="Proteomes" id="UP001159100">
    <property type="component" value="Unassembled WGS sequence"/>
</dbReference>
<comment type="caution">
    <text evidence="9">The sequence shown here is derived from an EMBL/GenBank/DDBJ whole genome shotgun (WGS) entry which is preliminary data.</text>
</comment>
<dbReference type="RefSeq" id="WP_259494177.1">
    <property type="nucleotide sequence ID" value="NZ_JARBWL010000001.1"/>
</dbReference>
<evidence type="ECO:0000259" key="6">
    <source>
        <dbReference type="PROSITE" id="PS50110"/>
    </source>
</evidence>
<dbReference type="SUPFAM" id="SSF47384">
    <property type="entry name" value="Homodimeric domain of signal transducing histidine kinase"/>
    <property type="match status" value="1"/>
</dbReference>
<dbReference type="SMART" id="SM00448">
    <property type="entry name" value="REC"/>
    <property type="match status" value="1"/>
</dbReference>
<organism evidence="9 10">
    <name type="scientific">Pseudomonas fungipugnans</name>
    <dbReference type="NCBI Taxonomy" id="3024217"/>
    <lineage>
        <taxon>Bacteria</taxon>
        <taxon>Pseudomonadati</taxon>
        <taxon>Pseudomonadota</taxon>
        <taxon>Gammaproteobacteria</taxon>
        <taxon>Pseudomonadales</taxon>
        <taxon>Pseudomonadaceae</taxon>
        <taxon>Pseudomonas</taxon>
    </lineage>
</organism>
<dbReference type="InterPro" id="IPR036890">
    <property type="entry name" value="HATPase_C_sf"/>
</dbReference>
<dbReference type="Pfam" id="PF13426">
    <property type="entry name" value="PAS_9"/>
    <property type="match status" value="2"/>
</dbReference>
<comment type="catalytic activity">
    <reaction evidence="1">
        <text>ATP + protein L-histidine = ADP + protein N-phospho-L-histidine.</text>
        <dbReference type="EC" id="2.7.13.3"/>
    </reaction>
</comment>
<dbReference type="PANTHER" id="PTHR43065:SF49">
    <property type="entry name" value="HISTIDINE KINASE"/>
    <property type="match status" value="1"/>
</dbReference>
<keyword evidence="3 4" id="KW-0597">Phosphoprotein</keyword>
<dbReference type="SMART" id="SM00387">
    <property type="entry name" value="HATPase_c"/>
    <property type="match status" value="1"/>
</dbReference>
<evidence type="ECO:0000256" key="2">
    <source>
        <dbReference type="ARBA" id="ARBA00012438"/>
    </source>
</evidence>
<proteinExistence type="predicted"/>
<feature type="modified residue" description="4-aspartylphosphate" evidence="4">
    <location>
        <position position="578"/>
    </location>
</feature>
<dbReference type="InterPro" id="IPR000014">
    <property type="entry name" value="PAS"/>
</dbReference>
<dbReference type="InterPro" id="IPR036097">
    <property type="entry name" value="HisK_dim/P_sf"/>
</dbReference>
<dbReference type="Gene3D" id="1.10.287.130">
    <property type="match status" value="1"/>
</dbReference>
<feature type="domain" description="PAS" evidence="7">
    <location>
        <begin position="12"/>
        <end position="85"/>
    </location>
</feature>
<dbReference type="CDD" id="cd00130">
    <property type="entry name" value="PAS"/>
    <property type="match status" value="2"/>
</dbReference>
<dbReference type="NCBIfam" id="TIGR00229">
    <property type="entry name" value="sensory_box"/>
    <property type="match status" value="2"/>
</dbReference>
<dbReference type="SMART" id="SM00388">
    <property type="entry name" value="HisKA"/>
    <property type="match status" value="1"/>
</dbReference>
<dbReference type="CDD" id="cd00082">
    <property type="entry name" value="HisKA"/>
    <property type="match status" value="1"/>
</dbReference>
<dbReference type="PROSITE" id="PS50113">
    <property type="entry name" value="PAC"/>
    <property type="match status" value="2"/>
</dbReference>
<keyword evidence="10" id="KW-1185">Reference proteome</keyword>
<evidence type="ECO:0000256" key="1">
    <source>
        <dbReference type="ARBA" id="ARBA00000085"/>
    </source>
</evidence>
<reference evidence="9 10" key="1">
    <citation type="submission" date="2023-02" db="EMBL/GenBank/DDBJ databases">
        <title>Pseudomonas chrutzelriedensis sp. nov., a potently antifungal strain isolated from moss.</title>
        <authorList>
            <person name="Schnyder A."/>
            <person name="Kalawong R."/>
            <person name="Eberl L."/>
            <person name="Agnoli K."/>
        </authorList>
    </citation>
    <scope>NUCLEOTIDE SEQUENCE [LARGE SCALE GENOMIC DNA]</scope>
    <source>
        <strain evidence="9 10">681</strain>
    </source>
</reference>
<evidence type="ECO:0000259" key="7">
    <source>
        <dbReference type="PROSITE" id="PS50112"/>
    </source>
</evidence>
<dbReference type="InterPro" id="IPR005467">
    <property type="entry name" value="His_kinase_dom"/>
</dbReference>
<feature type="domain" description="Histidine kinase" evidence="5">
    <location>
        <begin position="287"/>
        <end position="507"/>
    </location>
</feature>
<dbReference type="InterPro" id="IPR003594">
    <property type="entry name" value="HATPase_dom"/>
</dbReference>
<dbReference type="Gene3D" id="3.30.565.10">
    <property type="entry name" value="Histidine kinase-like ATPase, C-terminal domain"/>
    <property type="match status" value="1"/>
</dbReference>
<evidence type="ECO:0000313" key="9">
    <source>
        <dbReference type="EMBL" id="MDI2590119.1"/>
    </source>
</evidence>
<dbReference type="Gene3D" id="3.30.450.20">
    <property type="entry name" value="PAS domain"/>
    <property type="match status" value="2"/>
</dbReference>
<feature type="domain" description="PAS" evidence="7">
    <location>
        <begin position="140"/>
        <end position="198"/>
    </location>
</feature>
<feature type="domain" description="PAC" evidence="8">
    <location>
        <begin position="209"/>
        <end position="267"/>
    </location>
</feature>
<dbReference type="PROSITE" id="PS50112">
    <property type="entry name" value="PAS"/>
    <property type="match status" value="2"/>
</dbReference>
<dbReference type="InterPro" id="IPR003661">
    <property type="entry name" value="HisK_dim/P_dom"/>
</dbReference>
<accession>A0ABT6QGW8</accession>
<feature type="domain" description="Response regulatory" evidence="6">
    <location>
        <begin position="528"/>
        <end position="639"/>
    </location>
</feature>
<protein>
    <recommendedName>
        <fullName evidence="2">histidine kinase</fullName>
        <ecNumber evidence="2">2.7.13.3</ecNumber>
    </recommendedName>
</protein>
<dbReference type="Pfam" id="PF02518">
    <property type="entry name" value="HATPase_c"/>
    <property type="match status" value="1"/>
</dbReference>
<dbReference type="SUPFAM" id="SSF55785">
    <property type="entry name" value="PYP-like sensor domain (PAS domain)"/>
    <property type="match status" value="2"/>
</dbReference>
<dbReference type="PROSITE" id="PS50109">
    <property type="entry name" value="HIS_KIN"/>
    <property type="match status" value="1"/>
</dbReference>
<dbReference type="InterPro" id="IPR001789">
    <property type="entry name" value="Sig_transdc_resp-reg_receiver"/>
</dbReference>
<name>A0ABT6QGW8_9PSED</name>